<accession>A0A931BB24</accession>
<dbReference type="Proteomes" id="UP000657385">
    <property type="component" value="Unassembled WGS sequence"/>
</dbReference>
<feature type="domain" description="Nucleotidyl transferase" evidence="6">
    <location>
        <begin position="11"/>
        <end position="283"/>
    </location>
</feature>
<gene>
    <name evidence="7" type="ORF">I2501_26645</name>
    <name evidence="8" type="ORF">I2501_33325</name>
</gene>
<evidence type="ECO:0000256" key="5">
    <source>
        <dbReference type="ARBA" id="ARBA00048128"/>
    </source>
</evidence>
<comment type="similarity">
    <text evidence="1">Belongs to the UDPGP type 2 family.</text>
</comment>
<sequence>MTKARTRQITKAVIPAAGLGTRFLPATKATPKEMLPVVDKPAIQYVVEEAASAGLTDVLMITGRNKRPLEDHFDRAYELEEQLARKGDQAKLDRVRESSELATMHYVRQGDPKGLGHAVLCAEPHVADQPFAVLLGDDLIDPRDPLLSKMIDVQRELGGSVVALIEVDPALAHLYGCASIRPAEWHGELGGDEDIVRITDLVEKPAPGEAPSNYAVIGRYVLDPSVFDVLRDTPPGKNGEIQLTDALRVLSQRTPGRGGPVHGVIFRGRRYDTGDKGDYLRAIVRLACEREDLGPEFRAWLKEFVGSGELDGATGAL</sequence>
<reference evidence="8" key="1">
    <citation type="submission" date="2020-11" db="EMBL/GenBank/DDBJ databases">
        <title>Isolation and identification of active actinomycetes.</title>
        <authorList>
            <person name="Yu B."/>
        </authorList>
    </citation>
    <scope>NUCLEOTIDE SEQUENCE</scope>
    <source>
        <strain evidence="8">NEAU-YB345</strain>
    </source>
</reference>
<organism evidence="8 9">
    <name type="scientific">Streptacidiphilus fuscans</name>
    <dbReference type="NCBI Taxonomy" id="2789292"/>
    <lineage>
        <taxon>Bacteria</taxon>
        <taxon>Bacillati</taxon>
        <taxon>Actinomycetota</taxon>
        <taxon>Actinomycetes</taxon>
        <taxon>Kitasatosporales</taxon>
        <taxon>Streptomycetaceae</taxon>
        <taxon>Streptacidiphilus</taxon>
    </lineage>
</organism>
<dbReference type="InterPro" id="IPR029044">
    <property type="entry name" value="Nucleotide-diphossugar_trans"/>
</dbReference>
<dbReference type="EMBL" id="JADPRT010000012">
    <property type="protein sequence ID" value="MBF9071606.1"/>
    <property type="molecule type" value="Genomic_DNA"/>
</dbReference>
<evidence type="ECO:0000313" key="7">
    <source>
        <dbReference type="EMBL" id="MBF9071606.1"/>
    </source>
</evidence>
<dbReference type="RefSeq" id="WP_196196766.1">
    <property type="nucleotide sequence ID" value="NZ_JADPRT010000012.1"/>
</dbReference>
<name>A0A931BB24_9ACTN</name>
<dbReference type="EC" id="2.7.7.9" evidence="2"/>
<dbReference type="GO" id="GO:0006011">
    <property type="term" value="P:UDP-alpha-D-glucose metabolic process"/>
    <property type="evidence" value="ECO:0007669"/>
    <property type="project" value="InterPro"/>
</dbReference>
<evidence type="ECO:0000256" key="4">
    <source>
        <dbReference type="ARBA" id="ARBA00022695"/>
    </source>
</evidence>
<dbReference type="CDD" id="cd02541">
    <property type="entry name" value="UGPase_prokaryotic"/>
    <property type="match status" value="1"/>
</dbReference>
<dbReference type="SUPFAM" id="SSF53448">
    <property type="entry name" value="Nucleotide-diphospho-sugar transferases"/>
    <property type="match status" value="1"/>
</dbReference>
<evidence type="ECO:0000256" key="1">
    <source>
        <dbReference type="ARBA" id="ARBA00006890"/>
    </source>
</evidence>
<evidence type="ECO:0000313" key="8">
    <source>
        <dbReference type="EMBL" id="MBF9072907.1"/>
    </source>
</evidence>
<dbReference type="Gene3D" id="3.90.550.10">
    <property type="entry name" value="Spore Coat Polysaccharide Biosynthesis Protein SpsA, Chain A"/>
    <property type="match status" value="1"/>
</dbReference>
<comment type="catalytic activity">
    <reaction evidence="5">
        <text>alpha-D-glucose 1-phosphate + UTP + H(+) = UDP-alpha-D-glucose + diphosphate</text>
        <dbReference type="Rhea" id="RHEA:19889"/>
        <dbReference type="ChEBI" id="CHEBI:15378"/>
        <dbReference type="ChEBI" id="CHEBI:33019"/>
        <dbReference type="ChEBI" id="CHEBI:46398"/>
        <dbReference type="ChEBI" id="CHEBI:58601"/>
        <dbReference type="ChEBI" id="CHEBI:58885"/>
        <dbReference type="EC" id="2.7.7.9"/>
    </reaction>
</comment>
<dbReference type="PANTHER" id="PTHR43197:SF1">
    <property type="entry name" value="UTP--GLUCOSE-1-PHOSPHATE URIDYLYLTRANSFERASE"/>
    <property type="match status" value="1"/>
</dbReference>
<keyword evidence="9" id="KW-1185">Reference proteome</keyword>
<evidence type="ECO:0000259" key="6">
    <source>
        <dbReference type="Pfam" id="PF00483"/>
    </source>
</evidence>
<evidence type="ECO:0000313" key="9">
    <source>
        <dbReference type="Proteomes" id="UP000657385"/>
    </source>
</evidence>
<dbReference type="InterPro" id="IPR005835">
    <property type="entry name" value="NTP_transferase_dom"/>
</dbReference>
<evidence type="ECO:0000256" key="2">
    <source>
        <dbReference type="ARBA" id="ARBA00012415"/>
    </source>
</evidence>
<dbReference type="AlphaFoldDB" id="A0A931BB24"/>
<dbReference type="PANTHER" id="PTHR43197">
    <property type="entry name" value="UTP--GLUCOSE-1-PHOSPHATE URIDYLYLTRANSFERASE"/>
    <property type="match status" value="1"/>
</dbReference>
<proteinExistence type="inferred from homology"/>
<dbReference type="Pfam" id="PF00483">
    <property type="entry name" value="NTP_transferase"/>
    <property type="match status" value="1"/>
</dbReference>
<keyword evidence="3" id="KW-0808">Transferase</keyword>
<dbReference type="InterPro" id="IPR005771">
    <property type="entry name" value="GalU_uridylyltTrfase_bac/arc"/>
</dbReference>
<dbReference type="EMBL" id="JADPRT010000019">
    <property type="protein sequence ID" value="MBF9072907.1"/>
    <property type="molecule type" value="Genomic_DNA"/>
</dbReference>
<evidence type="ECO:0000256" key="3">
    <source>
        <dbReference type="ARBA" id="ARBA00022679"/>
    </source>
</evidence>
<comment type="caution">
    <text evidence="8">The sequence shown here is derived from an EMBL/GenBank/DDBJ whole genome shotgun (WGS) entry which is preliminary data.</text>
</comment>
<keyword evidence="4 8" id="KW-0548">Nucleotidyltransferase</keyword>
<protein>
    <recommendedName>
        <fullName evidence="2">UTP--glucose-1-phosphate uridylyltransferase</fullName>
        <ecNumber evidence="2">2.7.7.9</ecNumber>
    </recommendedName>
</protein>
<dbReference type="GO" id="GO:0003983">
    <property type="term" value="F:UTP:glucose-1-phosphate uridylyltransferase activity"/>
    <property type="evidence" value="ECO:0007669"/>
    <property type="project" value="UniProtKB-EC"/>
</dbReference>